<dbReference type="Proteomes" id="UP000050795">
    <property type="component" value="Unassembled WGS sequence"/>
</dbReference>
<protein>
    <submittedName>
        <fullName evidence="3">Uncharacterized protein</fullName>
    </submittedName>
</protein>
<evidence type="ECO:0000313" key="3">
    <source>
        <dbReference type="WBParaSite" id="TREG1_77050.1"/>
    </source>
</evidence>
<dbReference type="AlphaFoldDB" id="A0AA85KGZ4"/>
<dbReference type="WBParaSite" id="TREG1_77050.1">
    <property type="protein sequence ID" value="TREG1_77050.1"/>
    <property type="gene ID" value="TREG1_77050"/>
</dbReference>
<accession>A0AA85KGZ4</accession>
<reference evidence="3" key="2">
    <citation type="submission" date="2023-11" db="UniProtKB">
        <authorList>
            <consortium name="WormBaseParasite"/>
        </authorList>
    </citation>
    <scope>IDENTIFICATION</scope>
</reference>
<reference evidence="2" key="1">
    <citation type="submission" date="2022-06" db="EMBL/GenBank/DDBJ databases">
        <authorList>
            <person name="Berger JAMES D."/>
            <person name="Berger JAMES D."/>
        </authorList>
    </citation>
    <scope>NUCLEOTIDE SEQUENCE [LARGE SCALE GENOMIC DNA]</scope>
</reference>
<proteinExistence type="predicted"/>
<sequence length="293" mass="34362">MIFCENHLPTTEQPQSGESLQLQTPTVCKYSIGNKYTVAGFCDANELNFFPLQEEISYLHKQLFNLALSHANMKENYDILKKQYDNMQQVITDANLSVRDQVVIESLTMRYENVKKELQESRRLVNELRQVGWEYLPQQLKEEYKSGMESIETMRNQLNQALHSEALAKSIASETLKKVTLLEGIIDGQKLTIEDLNKQIDDMKTVHDNRIVEMRNAWEQTSIRLYLRAKRRQLHIEKQLNEVRSWFKKPTDELFEKIIFQSNLAFHYPSLQNCSKFLVVSSSYLKKEGGWRC</sequence>
<feature type="coiled-coil region" evidence="1">
    <location>
        <begin position="70"/>
        <end position="131"/>
    </location>
</feature>
<keyword evidence="1" id="KW-0175">Coiled coil</keyword>
<organism evidence="2 3">
    <name type="scientific">Trichobilharzia regenti</name>
    <name type="common">Nasal bird schistosome</name>
    <dbReference type="NCBI Taxonomy" id="157069"/>
    <lineage>
        <taxon>Eukaryota</taxon>
        <taxon>Metazoa</taxon>
        <taxon>Spiralia</taxon>
        <taxon>Lophotrochozoa</taxon>
        <taxon>Platyhelminthes</taxon>
        <taxon>Trematoda</taxon>
        <taxon>Digenea</taxon>
        <taxon>Strigeidida</taxon>
        <taxon>Schistosomatoidea</taxon>
        <taxon>Schistosomatidae</taxon>
        <taxon>Trichobilharzia</taxon>
    </lineage>
</organism>
<evidence type="ECO:0000256" key="1">
    <source>
        <dbReference type="SAM" id="Coils"/>
    </source>
</evidence>
<evidence type="ECO:0000313" key="2">
    <source>
        <dbReference type="Proteomes" id="UP000050795"/>
    </source>
</evidence>
<name>A0AA85KGZ4_TRIRE</name>
<keyword evidence="2" id="KW-1185">Reference proteome</keyword>